<dbReference type="EMBL" id="JACHIP010000004">
    <property type="protein sequence ID" value="MBB5058632.1"/>
    <property type="molecule type" value="Genomic_DNA"/>
</dbReference>
<dbReference type="AlphaFoldDB" id="A0A7W7ZF33"/>
<proteinExistence type="predicted"/>
<keyword evidence="1" id="KW-1133">Transmembrane helix</keyword>
<dbReference type="Proteomes" id="UP000540989">
    <property type="component" value="Unassembled WGS sequence"/>
</dbReference>
<evidence type="ECO:0000313" key="2">
    <source>
        <dbReference type="EMBL" id="MBB5058632.1"/>
    </source>
</evidence>
<accession>A0A7W7ZF33</accession>
<evidence type="ECO:0000256" key="1">
    <source>
        <dbReference type="SAM" id="Phobius"/>
    </source>
</evidence>
<feature type="transmembrane region" description="Helical" evidence="1">
    <location>
        <begin position="21"/>
        <end position="41"/>
    </location>
</feature>
<reference evidence="2 3" key="1">
    <citation type="submission" date="2020-08" db="EMBL/GenBank/DDBJ databases">
        <title>Genomic Encyclopedia of Type Strains, Phase IV (KMG-V): Genome sequencing to study the core and pangenomes of soil and plant-associated prokaryotes.</title>
        <authorList>
            <person name="Whitman W."/>
        </authorList>
    </citation>
    <scope>NUCLEOTIDE SEQUENCE [LARGE SCALE GENOMIC DNA]</scope>
    <source>
        <strain evidence="2 3">M8UP14</strain>
    </source>
</reference>
<gene>
    <name evidence="2" type="ORF">HDF16_003346</name>
</gene>
<comment type="caution">
    <text evidence="2">The sequence shown here is derived from an EMBL/GenBank/DDBJ whole genome shotgun (WGS) entry which is preliminary data.</text>
</comment>
<dbReference type="RefSeq" id="WP_184218522.1">
    <property type="nucleotide sequence ID" value="NZ_JACHIP010000004.1"/>
</dbReference>
<evidence type="ECO:0000313" key="3">
    <source>
        <dbReference type="Proteomes" id="UP000540989"/>
    </source>
</evidence>
<sequence length="53" mass="6219">MKPRSDGERREQEGRERVRQIRGLVWLAAAAIVFAVARAGVHRVFTTGWWRVW</sequence>
<organism evidence="2 3">
    <name type="scientific">Granulicella aggregans</name>
    <dbReference type="NCBI Taxonomy" id="474949"/>
    <lineage>
        <taxon>Bacteria</taxon>
        <taxon>Pseudomonadati</taxon>
        <taxon>Acidobacteriota</taxon>
        <taxon>Terriglobia</taxon>
        <taxon>Terriglobales</taxon>
        <taxon>Acidobacteriaceae</taxon>
        <taxon>Granulicella</taxon>
    </lineage>
</organism>
<keyword evidence="1" id="KW-0472">Membrane</keyword>
<keyword evidence="3" id="KW-1185">Reference proteome</keyword>
<protein>
    <submittedName>
        <fullName evidence="2">Uncharacterized protein</fullName>
    </submittedName>
</protein>
<name>A0A7W7ZF33_9BACT</name>
<keyword evidence="1" id="KW-0812">Transmembrane</keyword>